<evidence type="ECO:0000256" key="4">
    <source>
        <dbReference type="ARBA" id="ARBA00023155"/>
    </source>
</evidence>
<dbReference type="GO" id="GO:0048513">
    <property type="term" value="P:animal organ development"/>
    <property type="evidence" value="ECO:0007669"/>
    <property type="project" value="TreeGrafter"/>
</dbReference>
<dbReference type="GO" id="GO:0005634">
    <property type="term" value="C:nucleus"/>
    <property type="evidence" value="ECO:0007669"/>
    <property type="project" value="UniProtKB-SubCell"/>
</dbReference>
<keyword evidence="2" id="KW-0217">Developmental protein</keyword>
<sequence length="375" mass="39213">MVDDTKCSSAEDGTTTDEDRDVRVDSGGSDEELCMDEEDEDDVSPTSAPGALTFGISRLLAGGGGGGGRGHDGSSNNNKRSGSMSAGTAAAAVSGPAEALASLYAAGHHAAVYHHLHQQQQQHMAAAAAAHQAAAAAAAAEAAKQPADDSGKQPYLQYTGAAGVIKVPAHRPHPSGGGGPSPMPSPWASAAIDPVSFMQRNAFLFAADKNRLAAGCAGGLLGTRRIGHPYQNRTPPKRKKPRTSFTRSQISQLEEKFNKHRYLSSVDRAALAKALKMTDAQVKTWFQNRRTKWRRHMMEEREAQRQMATKMMQSMMDDRDGGVRLGALQGLQAWSPAAMSPGAGGPGGVGASAVAAQPPPGHFSLSQPPVASPMC</sequence>
<dbReference type="InterPro" id="IPR017970">
    <property type="entry name" value="Homeobox_CS"/>
</dbReference>
<accession>A0A5E4NF86</accession>
<dbReference type="OrthoDB" id="6159439at2759"/>
<dbReference type="GO" id="GO:0000978">
    <property type="term" value="F:RNA polymerase II cis-regulatory region sequence-specific DNA binding"/>
    <property type="evidence" value="ECO:0007669"/>
    <property type="project" value="TreeGrafter"/>
</dbReference>
<dbReference type="Proteomes" id="UP000325440">
    <property type="component" value="Unassembled WGS sequence"/>
</dbReference>
<dbReference type="SMART" id="SM00389">
    <property type="entry name" value="HOX"/>
    <property type="match status" value="1"/>
</dbReference>
<feature type="domain" description="Homeobox" evidence="9">
    <location>
        <begin position="236"/>
        <end position="296"/>
    </location>
</feature>
<reference evidence="10 11" key="1">
    <citation type="submission" date="2019-08" db="EMBL/GenBank/DDBJ databases">
        <authorList>
            <person name="Alioto T."/>
            <person name="Alioto T."/>
            <person name="Gomez Garrido J."/>
        </authorList>
    </citation>
    <scope>NUCLEOTIDE SEQUENCE [LARGE SCALE GENOMIC DNA]</scope>
</reference>
<evidence type="ECO:0000256" key="5">
    <source>
        <dbReference type="ARBA" id="ARBA00023242"/>
    </source>
</evidence>
<dbReference type="PROSITE" id="PS00027">
    <property type="entry name" value="HOMEOBOX_1"/>
    <property type="match status" value="1"/>
</dbReference>
<feature type="region of interest" description="Disordered" evidence="8">
    <location>
        <begin position="1"/>
        <end position="84"/>
    </location>
</feature>
<dbReference type="PANTHER" id="PTHR45921:SF6">
    <property type="entry name" value="C15"/>
    <property type="match status" value="1"/>
</dbReference>
<dbReference type="InterPro" id="IPR009057">
    <property type="entry name" value="Homeodomain-like_sf"/>
</dbReference>
<evidence type="ECO:0000256" key="2">
    <source>
        <dbReference type="ARBA" id="ARBA00022473"/>
    </source>
</evidence>
<evidence type="ECO:0000313" key="10">
    <source>
        <dbReference type="EMBL" id="VVC41075.1"/>
    </source>
</evidence>
<evidence type="ECO:0000256" key="3">
    <source>
        <dbReference type="ARBA" id="ARBA00023125"/>
    </source>
</evidence>
<dbReference type="Pfam" id="PF00046">
    <property type="entry name" value="Homeodomain"/>
    <property type="match status" value="1"/>
</dbReference>
<name>A0A5E4NF86_9HEMI</name>
<keyword evidence="5 6" id="KW-0539">Nucleus</keyword>
<feature type="compositionally biased region" description="Acidic residues" evidence="8">
    <location>
        <begin position="28"/>
        <end position="43"/>
    </location>
</feature>
<protein>
    <submittedName>
        <fullName evidence="10">Homeobox domain,Homeobox domain-like,Homeobox, conserved site</fullName>
    </submittedName>
</protein>
<gene>
    <name evidence="10" type="ORF">CINCED_3A009514</name>
</gene>
<feature type="region of interest" description="Disordered" evidence="8">
    <location>
        <begin position="226"/>
        <end position="248"/>
    </location>
</feature>
<evidence type="ECO:0000313" key="11">
    <source>
        <dbReference type="Proteomes" id="UP000325440"/>
    </source>
</evidence>
<comment type="subcellular location">
    <subcellularLocation>
        <location evidence="1 6 7">Nucleus</location>
    </subcellularLocation>
</comment>
<evidence type="ECO:0000256" key="7">
    <source>
        <dbReference type="RuleBase" id="RU000682"/>
    </source>
</evidence>
<dbReference type="FunFam" id="1.10.10.60:FF:000040">
    <property type="entry name" value="T-cell leukemia homeobox protein 3"/>
    <property type="match status" value="1"/>
</dbReference>
<feature type="region of interest" description="Disordered" evidence="8">
    <location>
        <begin position="338"/>
        <end position="375"/>
    </location>
</feature>
<keyword evidence="3 6" id="KW-0238">DNA-binding</keyword>
<dbReference type="PANTHER" id="PTHR45921">
    <property type="entry name" value="IP01054P"/>
    <property type="match status" value="1"/>
</dbReference>
<dbReference type="PROSITE" id="PS50071">
    <property type="entry name" value="HOMEOBOX_2"/>
    <property type="match status" value="1"/>
</dbReference>
<dbReference type="EMBL" id="CABPRJ010001912">
    <property type="protein sequence ID" value="VVC41075.1"/>
    <property type="molecule type" value="Genomic_DNA"/>
</dbReference>
<evidence type="ECO:0000259" key="9">
    <source>
        <dbReference type="PROSITE" id="PS50071"/>
    </source>
</evidence>
<dbReference type="GO" id="GO:0000981">
    <property type="term" value="F:DNA-binding transcription factor activity, RNA polymerase II-specific"/>
    <property type="evidence" value="ECO:0007669"/>
    <property type="project" value="InterPro"/>
</dbReference>
<keyword evidence="11" id="KW-1185">Reference proteome</keyword>
<feature type="DNA-binding region" description="Homeobox" evidence="6">
    <location>
        <begin position="238"/>
        <end position="297"/>
    </location>
</feature>
<dbReference type="InterPro" id="IPR001356">
    <property type="entry name" value="HD"/>
</dbReference>
<dbReference type="AlphaFoldDB" id="A0A5E4NF86"/>
<organism evidence="10 11">
    <name type="scientific">Cinara cedri</name>
    <dbReference type="NCBI Taxonomy" id="506608"/>
    <lineage>
        <taxon>Eukaryota</taxon>
        <taxon>Metazoa</taxon>
        <taxon>Ecdysozoa</taxon>
        <taxon>Arthropoda</taxon>
        <taxon>Hexapoda</taxon>
        <taxon>Insecta</taxon>
        <taxon>Pterygota</taxon>
        <taxon>Neoptera</taxon>
        <taxon>Paraneoptera</taxon>
        <taxon>Hemiptera</taxon>
        <taxon>Sternorrhyncha</taxon>
        <taxon>Aphidomorpha</taxon>
        <taxon>Aphidoidea</taxon>
        <taxon>Aphididae</taxon>
        <taxon>Lachninae</taxon>
        <taxon>Cinara</taxon>
    </lineage>
</organism>
<dbReference type="CDD" id="cd00086">
    <property type="entry name" value="homeodomain"/>
    <property type="match status" value="1"/>
</dbReference>
<proteinExistence type="predicted"/>
<evidence type="ECO:0000256" key="1">
    <source>
        <dbReference type="ARBA" id="ARBA00004123"/>
    </source>
</evidence>
<dbReference type="Gene3D" id="1.10.10.60">
    <property type="entry name" value="Homeodomain-like"/>
    <property type="match status" value="1"/>
</dbReference>
<dbReference type="InterPro" id="IPR042247">
    <property type="entry name" value="TLX1/2/3"/>
</dbReference>
<dbReference type="SUPFAM" id="SSF46689">
    <property type="entry name" value="Homeodomain-like"/>
    <property type="match status" value="1"/>
</dbReference>
<evidence type="ECO:0000256" key="6">
    <source>
        <dbReference type="PROSITE-ProRule" id="PRU00108"/>
    </source>
</evidence>
<evidence type="ECO:0000256" key="8">
    <source>
        <dbReference type="SAM" id="MobiDB-lite"/>
    </source>
</evidence>
<keyword evidence="4 6" id="KW-0371">Homeobox</keyword>